<dbReference type="Proteomes" id="UP000185494">
    <property type="component" value="Chromosome 2"/>
</dbReference>
<reference evidence="2" key="3">
    <citation type="submission" date="2023-09" db="EMBL/GenBank/DDBJ databases">
        <authorList>
            <person name="Schober I."/>
            <person name="Bunk B."/>
        </authorList>
    </citation>
    <scope>NUCLEOTIDE SEQUENCE</scope>
    <source>
        <strain evidence="2">DSM 103800</strain>
    </source>
</reference>
<dbReference type="AlphaFoldDB" id="A0A1L7AM01"/>
<organism evidence="1 3">
    <name type="scientific">Roseomonas gilardii</name>
    <dbReference type="NCBI Taxonomy" id="257708"/>
    <lineage>
        <taxon>Bacteria</taxon>
        <taxon>Pseudomonadati</taxon>
        <taxon>Pseudomonadota</taxon>
        <taxon>Alphaproteobacteria</taxon>
        <taxon>Acetobacterales</taxon>
        <taxon>Roseomonadaceae</taxon>
        <taxon>Roseomonas</taxon>
    </lineage>
</organism>
<dbReference type="EMBL" id="CP015584">
    <property type="protein sequence ID" value="APT59759.1"/>
    <property type="molecule type" value="Genomic_DNA"/>
</dbReference>
<dbReference type="EMBL" id="JAVVDO010000110">
    <property type="protein sequence ID" value="MDT8334035.1"/>
    <property type="molecule type" value="Genomic_DNA"/>
</dbReference>
<accession>A0A1L7AM01</accession>
<reference evidence="1 3" key="1">
    <citation type="submission" date="2016-05" db="EMBL/GenBank/DDBJ databases">
        <title>Complete Genome and Methylome Analysis of Psychrotrophic Bacterial Isolates from Antarctic Lake Untersee.</title>
        <authorList>
            <person name="Fomenkov A."/>
            <person name="Akimov V.N."/>
            <person name="Vasilyeva L.V."/>
            <person name="Andersen D."/>
            <person name="Vincze T."/>
            <person name="Roberts R.J."/>
        </authorList>
    </citation>
    <scope>NUCLEOTIDE SEQUENCE [LARGE SCALE GENOMIC DNA]</scope>
    <source>
        <strain evidence="1 3">U14-5</strain>
    </source>
</reference>
<dbReference type="KEGG" id="rgi:RGI145_20800"/>
<sequence length="81" mass="8558">MSMEPEALPEPERLLVAQVAAELPAVGQALAVARRLRRVLRRDGDDSLQDVLGAANATLLAGFATGLHRDLAAVQAAFDLP</sequence>
<reference evidence="2 4" key="2">
    <citation type="journal article" date="2019" name="Microb. Pathog.">
        <title>Comparison of VITEK 2, MALDI-TOF MS, 16S rRNA gene sequencing, and whole-genome sequencing for identification of Roseomonas mucosa.</title>
        <authorList>
            <person name="Rudolph W.W."/>
            <person name="Gunzer F."/>
            <person name="Trauth M."/>
            <person name="Bunk B."/>
            <person name="Bigge R."/>
            <person name="Schrottner P."/>
        </authorList>
    </citation>
    <scope>NUCLEOTIDE SEQUENCE [LARGE SCALE GENOMIC DNA]</scope>
    <source>
        <strain evidence="2 4">DSM 103800</strain>
    </source>
</reference>
<evidence type="ECO:0000313" key="4">
    <source>
        <dbReference type="Proteomes" id="UP001258945"/>
    </source>
</evidence>
<evidence type="ECO:0000313" key="1">
    <source>
        <dbReference type="EMBL" id="APT59759.1"/>
    </source>
</evidence>
<proteinExistence type="predicted"/>
<protein>
    <submittedName>
        <fullName evidence="1">Uncharacterized protein</fullName>
    </submittedName>
</protein>
<evidence type="ECO:0000313" key="3">
    <source>
        <dbReference type="Proteomes" id="UP000185494"/>
    </source>
</evidence>
<gene>
    <name evidence="1" type="ORF">RGI145_20800</name>
    <name evidence="2" type="ORF">RQ831_23570</name>
</gene>
<dbReference type="STRING" id="257708.RGI145_20800"/>
<keyword evidence="4" id="KW-1185">Reference proteome</keyword>
<evidence type="ECO:0000313" key="2">
    <source>
        <dbReference type="EMBL" id="MDT8334035.1"/>
    </source>
</evidence>
<name>A0A1L7AM01_9PROT</name>
<dbReference type="Proteomes" id="UP001258945">
    <property type="component" value="Unassembled WGS sequence"/>
</dbReference>